<name>A0A371FHI6_MUCPR</name>
<feature type="domain" description="Reverse transcriptase/retrotransposon-derived protein RNase H-like" evidence="2">
    <location>
        <begin position="86"/>
        <end position="168"/>
    </location>
</feature>
<organism evidence="3 4">
    <name type="scientific">Mucuna pruriens</name>
    <name type="common">Velvet bean</name>
    <name type="synonym">Dolichos pruriens</name>
    <dbReference type="NCBI Taxonomy" id="157652"/>
    <lineage>
        <taxon>Eukaryota</taxon>
        <taxon>Viridiplantae</taxon>
        <taxon>Streptophyta</taxon>
        <taxon>Embryophyta</taxon>
        <taxon>Tracheophyta</taxon>
        <taxon>Spermatophyta</taxon>
        <taxon>Magnoliopsida</taxon>
        <taxon>eudicotyledons</taxon>
        <taxon>Gunneridae</taxon>
        <taxon>Pentapetalae</taxon>
        <taxon>rosids</taxon>
        <taxon>fabids</taxon>
        <taxon>Fabales</taxon>
        <taxon>Fabaceae</taxon>
        <taxon>Papilionoideae</taxon>
        <taxon>50 kb inversion clade</taxon>
        <taxon>NPAAA clade</taxon>
        <taxon>indigoferoid/millettioid clade</taxon>
        <taxon>Phaseoleae</taxon>
        <taxon>Mucuna</taxon>
    </lineage>
</organism>
<proteinExistence type="predicted"/>
<dbReference type="InterPro" id="IPR043128">
    <property type="entry name" value="Rev_trsase/Diguanyl_cyclase"/>
</dbReference>
<dbReference type="OrthoDB" id="415724at2759"/>
<dbReference type="InterPro" id="IPR041577">
    <property type="entry name" value="RT_RNaseH_2"/>
</dbReference>
<reference evidence="3" key="1">
    <citation type="submission" date="2018-05" db="EMBL/GenBank/DDBJ databases">
        <title>Draft genome of Mucuna pruriens seed.</title>
        <authorList>
            <person name="Nnadi N.E."/>
            <person name="Vos R."/>
            <person name="Hasami M.H."/>
            <person name="Devisetty U.K."/>
            <person name="Aguiy J.C."/>
        </authorList>
    </citation>
    <scope>NUCLEOTIDE SEQUENCE [LARGE SCALE GENOMIC DNA]</scope>
    <source>
        <strain evidence="3">JCA_2017</strain>
    </source>
</reference>
<feature type="non-terminal residue" evidence="3">
    <location>
        <position position="1"/>
    </location>
</feature>
<dbReference type="AlphaFoldDB" id="A0A371FHI6"/>
<protein>
    <submittedName>
        <fullName evidence="3">Retrovirus-related Pol polyprotein from transposon 17.6</fullName>
    </submittedName>
</protein>
<dbReference type="PANTHER" id="PTHR33064:SF37">
    <property type="entry name" value="RIBONUCLEASE H"/>
    <property type="match status" value="1"/>
</dbReference>
<evidence type="ECO:0000313" key="3">
    <source>
        <dbReference type="EMBL" id="RDX77721.1"/>
    </source>
</evidence>
<dbReference type="InterPro" id="IPR000477">
    <property type="entry name" value="RT_dom"/>
</dbReference>
<evidence type="ECO:0000259" key="2">
    <source>
        <dbReference type="Pfam" id="PF17919"/>
    </source>
</evidence>
<feature type="domain" description="Reverse transcriptase" evidence="1">
    <location>
        <begin position="1"/>
        <end position="62"/>
    </location>
</feature>
<gene>
    <name evidence="3" type="primary">pol</name>
    <name evidence="3" type="ORF">CR513_42116</name>
</gene>
<dbReference type="Gene3D" id="3.30.70.270">
    <property type="match status" value="1"/>
</dbReference>
<dbReference type="PANTHER" id="PTHR33064">
    <property type="entry name" value="POL PROTEIN"/>
    <property type="match status" value="1"/>
</dbReference>
<dbReference type="InterPro" id="IPR043502">
    <property type="entry name" value="DNA/RNA_pol_sf"/>
</dbReference>
<sequence>MPFGLTNSPSTFMRLMNYVLRSFIEKFVVVYFNDILIYSKTLDEYVDHLYVVLNVLRANKLYENIKRRLVKNFSSTAAPLNELVKKNKAFNLLKDKLTNATLLCLPNFDIAFEIECDAFGIGIGVLLMKESKPIAYFSEKLSGAALNYSTYDKELYALGRTLQIWQHY</sequence>
<dbReference type="Pfam" id="PF00078">
    <property type="entry name" value="RVT_1"/>
    <property type="match status" value="1"/>
</dbReference>
<keyword evidence="4" id="KW-1185">Reference proteome</keyword>
<evidence type="ECO:0000313" key="4">
    <source>
        <dbReference type="Proteomes" id="UP000257109"/>
    </source>
</evidence>
<dbReference type="InterPro" id="IPR051320">
    <property type="entry name" value="Viral_Replic_Matur_Polypro"/>
</dbReference>
<evidence type="ECO:0000259" key="1">
    <source>
        <dbReference type="Pfam" id="PF00078"/>
    </source>
</evidence>
<dbReference type="Proteomes" id="UP000257109">
    <property type="component" value="Unassembled WGS sequence"/>
</dbReference>
<dbReference type="CDD" id="cd01647">
    <property type="entry name" value="RT_LTR"/>
    <property type="match status" value="1"/>
</dbReference>
<dbReference type="Pfam" id="PF17919">
    <property type="entry name" value="RT_RNaseH_2"/>
    <property type="match status" value="1"/>
</dbReference>
<accession>A0A371FHI6</accession>
<comment type="caution">
    <text evidence="3">The sequence shown here is derived from an EMBL/GenBank/DDBJ whole genome shotgun (WGS) entry which is preliminary data.</text>
</comment>
<dbReference type="SUPFAM" id="SSF56672">
    <property type="entry name" value="DNA/RNA polymerases"/>
    <property type="match status" value="1"/>
</dbReference>
<dbReference type="EMBL" id="QJKJ01009099">
    <property type="protein sequence ID" value="RDX77721.1"/>
    <property type="molecule type" value="Genomic_DNA"/>
</dbReference>